<evidence type="ECO:0000313" key="3">
    <source>
        <dbReference type="Proteomes" id="UP001283361"/>
    </source>
</evidence>
<keyword evidence="1" id="KW-1133">Transmembrane helix</keyword>
<gene>
    <name evidence="2" type="ORF">RRG08_000553</name>
</gene>
<organism evidence="2 3">
    <name type="scientific">Elysia crispata</name>
    <name type="common">lettuce slug</name>
    <dbReference type="NCBI Taxonomy" id="231223"/>
    <lineage>
        <taxon>Eukaryota</taxon>
        <taxon>Metazoa</taxon>
        <taxon>Spiralia</taxon>
        <taxon>Lophotrochozoa</taxon>
        <taxon>Mollusca</taxon>
        <taxon>Gastropoda</taxon>
        <taxon>Heterobranchia</taxon>
        <taxon>Euthyneura</taxon>
        <taxon>Panpulmonata</taxon>
        <taxon>Sacoglossa</taxon>
        <taxon>Placobranchoidea</taxon>
        <taxon>Plakobranchidae</taxon>
        <taxon>Elysia</taxon>
    </lineage>
</organism>
<dbReference type="EMBL" id="JAWDGP010006684">
    <property type="protein sequence ID" value="KAK3736802.1"/>
    <property type="molecule type" value="Genomic_DNA"/>
</dbReference>
<dbReference type="Proteomes" id="UP001283361">
    <property type="component" value="Unassembled WGS sequence"/>
</dbReference>
<keyword evidence="1" id="KW-0472">Membrane</keyword>
<accession>A0AAE0Y8Q2</accession>
<name>A0AAE0Y8Q2_9GAST</name>
<evidence type="ECO:0000313" key="2">
    <source>
        <dbReference type="EMBL" id="KAK3736802.1"/>
    </source>
</evidence>
<keyword evidence="3" id="KW-1185">Reference proteome</keyword>
<protein>
    <submittedName>
        <fullName evidence="2">Uncharacterized protein</fullName>
    </submittedName>
</protein>
<comment type="caution">
    <text evidence="2">The sequence shown here is derived from an EMBL/GenBank/DDBJ whole genome shotgun (WGS) entry which is preliminary data.</text>
</comment>
<feature type="transmembrane region" description="Helical" evidence="1">
    <location>
        <begin position="12"/>
        <end position="31"/>
    </location>
</feature>
<dbReference type="AlphaFoldDB" id="A0AAE0Y8Q2"/>
<evidence type="ECO:0000256" key="1">
    <source>
        <dbReference type="SAM" id="Phobius"/>
    </source>
</evidence>
<sequence length="211" mass="23884">MICRSRFELKAQAFPSCTSLVWVLLAVIFMLDLAYCQTDSHGGGMTHGADTTPDVQVDQWDKDERHGQTVVVLLSAFYSNSRELTPRSTPWSHMATSTSNYILPLHNNAWRGPVDRGLQDVAKLGRDNDIVRVKRHWRWGLVMLGSVTWRCLTAVWAALMGKFLRTPKQTLQGYPYRLIPVFIQGEKNKSARHSGLVTATRQMLVSDIRLA</sequence>
<reference evidence="2" key="1">
    <citation type="journal article" date="2023" name="G3 (Bethesda)">
        <title>A reference genome for the long-term kleptoplast-retaining sea slug Elysia crispata morphotype clarki.</title>
        <authorList>
            <person name="Eastman K.E."/>
            <person name="Pendleton A.L."/>
            <person name="Shaikh M.A."/>
            <person name="Suttiyut T."/>
            <person name="Ogas R."/>
            <person name="Tomko P."/>
            <person name="Gavelis G."/>
            <person name="Widhalm J.R."/>
            <person name="Wisecaver J.H."/>
        </authorList>
    </citation>
    <scope>NUCLEOTIDE SEQUENCE</scope>
    <source>
        <strain evidence="2">ECLA1</strain>
    </source>
</reference>
<proteinExistence type="predicted"/>
<feature type="transmembrane region" description="Helical" evidence="1">
    <location>
        <begin position="137"/>
        <end position="159"/>
    </location>
</feature>
<keyword evidence="1" id="KW-0812">Transmembrane</keyword>